<dbReference type="EMBL" id="PDJD01000001">
    <property type="protein sequence ID" value="PFG19606.1"/>
    <property type="molecule type" value="Genomic_DNA"/>
</dbReference>
<organism evidence="7 8">
    <name type="scientific">Serinibacter salmoneus</name>
    <dbReference type="NCBI Taxonomy" id="556530"/>
    <lineage>
        <taxon>Bacteria</taxon>
        <taxon>Bacillati</taxon>
        <taxon>Actinomycetota</taxon>
        <taxon>Actinomycetes</taxon>
        <taxon>Micrococcales</taxon>
        <taxon>Beutenbergiaceae</taxon>
        <taxon>Serinibacter</taxon>
    </lineage>
</organism>
<evidence type="ECO:0000256" key="4">
    <source>
        <dbReference type="ARBA" id="ARBA00022842"/>
    </source>
</evidence>
<dbReference type="InterPro" id="IPR015797">
    <property type="entry name" value="NUDIX_hydrolase-like_dom_sf"/>
</dbReference>
<evidence type="ECO:0000313" key="7">
    <source>
        <dbReference type="EMBL" id="PFG19606.1"/>
    </source>
</evidence>
<comment type="cofactor">
    <cofactor evidence="1">
        <name>Mg(2+)</name>
        <dbReference type="ChEBI" id="CHEBI:18420"/>
    </cofactor>
</comment>
<keyword evidence="3 5" id="KW-0378">Hydrolase</keyword>
<dbReference type="PROSITE" id="PS00893">
    <property type="entry name" value="NUDIX_BOX"/>
    <property type="match status" value="1"/>
</dbReference>
<protein>
    <submittedName>
        <fullName evidence="7">ADP-ribose pyrophosphatase YjhB (NUDIX family)</fullName>
    </submittedName>
</protein>
<dbReference type="PANTHER" id="PTHR43046:SF12">
    <property type="entry name" value="GDP-MANNOSE MANNOSYL HYDROLASE"/>
    <property type="match status" value="1"/>
</dbReference>
<dbReference type="Pfam" id="PF00293">
    <property type="entry name" value="NUDIX"/>
    <property type="match status" value="1"/>
</dbReference>
<sequence length="181" mass="20091">MSYSRLGPDWVRGADGLRERRAARVIVLDERGRVLLVRGHDDDQPDRTWWFTVGGGIEPGESEREAAVRELAEETGLRLDAEHLIGPVLTRSAVFDFFSEHCRQHEAIFLARVPGTAALSVSGWTALEREVVDELAWWEPGDLREASVEVFPAGLADLVADLHAGWDGVTRHLSEERGGQA</sequence>
<dbReference type="InterPro" id="IPR000086">
    <property type="entry name" value="NUDIX_hydrolase_dom"/>
</dbReference>
<evidence type="ECO:0000256" key="5">
    <source>
        <dbReference type="RuleBase" id="RU003476"/>
    </source>
</evidence>
<dbReference type="CDD" id="cd04685">
    <property type="entry name" value="NUDIX_Hydrolase"/>
    <property type="match status" value="1"/>
</dbReference>
<dbReference type="Gene3D" id="3.90.79.10">
    <property type="entry name" value="Nucleoside Triphosphate Pyrophosphohydrolase"/>
    <property type="match status" value="1"/>
</dbReference>
<dbReference type="Proteomes" id="UP000224915">
    <property type="component" value="Unassembled WGS sequence"/>
</dbReference>
<dbReference type="InterPro" id="IPR020084">
    <property type="entry name" value="NUDIX_hydrolase_CS"/>
</dbReference>
<dbReference type="PANTHER" id="PTHR43046">
    <property type="entry name" value="GDP-MANNOSE MANNOSYL HYDROLASE"/>
    <property type="match status" value="1"/>
</dbReference>
<comment type="caution">
    <text evidence="7">The sequence shown here is derived from an EMBL/GenBank/DDBJ whole genome shotgun (WGS) entry which is preliminary data.</text>
</comment>
<dbReference type="RefSeq" id="WP_281254881.1">
    <property type="nucleotide sequence ID" value="NZ_PDJD01000001.1"/>
</dbReference>
<evidence type="ECO:0000259" key="6">
    <source>
        <dbReference type="PROSITE" id="PS51462"/>
    </source>
</evidence>
<reference evidence="7 8" key="1">
    <citation type="submission" date="2017-10" db="EMBL/GenBank/DDBJ databases">
        <title>Sequencing the genomes of 1000 actinobacteria strains.</title>
        <authorList>
            <person name="Klenk H.-P."/>
        </authorList>
    </citation>
    <scope>NUCLEOTIDE SEQUENCE [LARGE SCALE GENOMIC DNA]</scope>
    <source>
        <strain evidence="7 8">DSM 21801</strain>
    </source>
</reference>
<dbReference type="InterPro" id="IPR020476">
    <property type="entry name" value="Nudix_hydrolase"/>
</dbReference>
<accession>A0A2A9CZQ3</accession>
<dbReference type="PRINTS" id="PR00502">
    <property type="entry name" value="NUDIXFAMILY"/>
</dbReference>
<keyword evidence="8" id="KW-1185">Reference proteome</keyword>
<comment type="similarity">
    <text evidence="2 5">Belongs to the Nudix hydrolase family.</text>
</comment>
<evidence type="ECO:0000256" key="1">
    <source>
        <dbReference type="ARBA" id="ARBA00001946"/>
    </source>
</evidence>
<evidence type="ECO:0000256" key="3">
    <source>
        <dbReference type="ARBA" id="ARBA00022801"/>
    </source>
</evidence>
<name>A0A2A9CZQ3_9MICO</name>
<proteinExistence type="inferred from homology"/>
<evidence type="ECO:0000313" key="8">
    <source>
        <dbReference type="Proteomes" id="UP000224915"/>
    </source>
</evidence>
<dbReference type="SUPFAM" id="SSF55811">
    <property type="entry name" value="Nudix"/>
    <property type="match status" value="1"/>
</dbReference>
<keyword evidence="4" id="KW-0460">Magnesium</keyword>
<gene>
    <name evidence="7" type="ORF">ATL40_1174</name>
</gene>
<dbReference type="GO" id="GO:0016787">
    <property type="term" value="F:hydrolase activity"/>
    <property type="evidence" value="ECO:0007669"/>
    <property type="project" value="UniProtKB-KW"/>
</dbReference>
<dbReference type="AlphaFoldDB" id="A0A2A9CZQ3"/>
<feature type="domain" description="Nudix hydrolase" evidence="6">
    <location>
        <begin position="18"/>
        <end position="161"/>
    </location>
</feature>
<dbReference type="PROSITE" id="PS51462">
    <property type="entry name" value="NUDIX"/>
    <property type="match status" value="1"/>
</dbReference>
<evidence type="ECO:0000256" key="2">
    <source>
        <dbReference type="ARBA" id="ARBA00005582"/>
    </source>
</evidence>